<dbReference type="Proteomes" id="UP000740883">
    <property type="component" value="Unassembled WGS sequence"/>
</dbReference>
<dbReference type="SUPFAM" id="SSF53098">
    <property type="entry name" value="Ribonuclease H-like"/>
    <property type="match status" value="1"/>
</dbReference>
<sequence length="147" mass="17169">MTASRPFERITTDIYGPFPITDFKSENLRETGYILTITDVFTRYTKLHFSERINADIVIKELESWCANFSKPEIMISDNGKQYVNAKLERYLKIKDIKHLFIPEYTPSSNGISERLNKTISFILTINKDKYINEAVNLAKDNQHKLQ</sequence>
<dbReference type="InterPro" id="IPR036397">
    <property type="entry name" value="RNaseH_sf"/>
</dbReference>
<accession>A0A9P6GWA3</accession>
<dbReference type="OrthoDB" id="2195068at2759"/>
<name>A0A9P6GWA3_9MICR</name>
<dbReference type="InterPro" id="IPR001584">
    <property type="entry name" value="Integrase_cat-core"/>
</dbReference>
<proteinExistence type="predicted"/>
<dbReference type="Gene3D" id="3.30.420.10">
    <property type="entry name" value="Ribonuclease H-like superfamily/Ribonuclease H"/>
    <property type="match status" value="1"/>
</dbReference>
<dbReference type="PANTHER" id="PTHR37984">
    <property type="entry name" value="PROTEIN CBG26694"/>
    <property type="match status" value="1"/>
</dbReference>
<dbReference type="Pfam" id="PF00665">
    <property type="entry name" value="rve"/>
    <property type="match status" value="1"/>
</dbReference>
<dbReference type="GO" id="GO:0015074">
    <property type="term" value="P:DNA integration"/>
    <property type="evidence" value="ECO:0007669"/>
    <property type="project" value="InterPro"/>
</dbReference>
<dbReference type="EMBL" id="SBJO01000336">
    <property type="protein sequence ID" value="KAF9761440.1"/>
    <property type="molecule type" value="Genomic_DNA"/>
</dbReference>
<reference evidence="2 3" key="1">
    <citation type="journal article" date="2020" name="Genome Biol. Evol.">
        <title>Comparative genomics of strictly vertically transmitted, feminizing microsporidia endosymbionts of amphipod crustaceans.</title>
        <authorList>
            <person name="Cormier A."/>
            <person name="Chebbi M.A."/>
            <person name="Giraud I."/>
            <person name="Wattier R."/>
            <person name="Teixeira M."/>
            <person name="Gilbert C."/>
            <person name="Rigaud T."/>
            <person name="Cordaux R."/>
        </authorList>
    </citation>
    <scope>NUCLEOTIDE SEQUENCE [LARGE SCALE GENOMIC DNA]</scope>
    <source>
        <strain evidence="2 3">Ou3-Ou53</strain>
    </source>
</reference>
<dbReference type="InterPro" id="IPR012337">
    <property type="entry name" value="RNaseH-like_sf"/>
</dbReference>
<keyword evidence="3" id="KW-1185">Reference proteome</keyword>
<feature type="domain" description="Integrase catalytic" evidence="1">
    <location>
        <begin position="2"/>
        <end position="147"/>
    </location>
</feature>
<gene>
    <name evidence="2" type="ORF">NGRA_2646</name>
</gene>
<dbReference type="PROSITE" id="PS50994">
    <property type="entry name" value="INTEGRASE"/>
    <property type="match status" value="1"/>
</dbReference>
<dbReference type="GO" id="GO:0003676">
    <property type="term" value="F:nucleic acid binding"/>
    <property type="evidence" value="ECO:0007669"/>
    <property type="project" value="InterPro"/>
</dbReference>
<comment type="caution">
    <text evidence="2">The sequence shown here is derived from an EMBL/GenBank/DDBJ whole genome shotgun (WGS) entry which is preliminary data.</text>
</comment>
<organism evidence="2 3">
    <name type="scientific">Nosema granulosis</name>
    <dbReference type="NCBI Taxonomy" id="83296"/>
    <lineage>
        <taxon>Eukaryota</taxon>
        <taxon>Fungi</taxon>
        <taxon>Fungi incertae sedis</taxon>
        <taxon>Microsporidia</taxon>
        <taxon>Nosematidae</taxon>
        <taxon>Nosema</taxon>
    </lineage>
</organism>
<dbReference type="AlphaFoldDB" id="A0A9P6GWA3"/>
<evidence type="ECO:0000313" key="2">
    <source>
        <dbReference type="EMBL" id="KAF9761440.1"/>
    </source>
</evidence>
<dbReference type="InterPro" id="IPR050951">
    <property type="entry name" value="Retrovirus_Pol_polyprotein"/>
</dbReference>
<dbReference type="PANTHER" id="PTHR37984:SF15">
    <property type="entry name" value="INTEGRASE CATALYTIC DOMAIN-CONTAINING PROTEIN"/>
    <property type="match status" value="1"/>
</dbReference>
<dbReference type="GO" id="GO:0005634">
    <property type="term" value="C:nucleus"/>
    <property type="evidence" value="ECO:0007669"/>
    <property type="project" value="UniProtKB-ARBA"/>
</dbReference>
<evidence type="ECO:0000259" key="1">
    <source>
        <dbReference type="PROSITE" id="PS50994"/>
    </source>
</evidence>
<evidence type="ECO:0000313" key="3">
    <source>
        <dbReference type="Proteomes" id="UP000740883"/>
    </source>
</evidence>
<protein>
    <recommendedName>
        <fullName evidence="1">Integrase catalytic domain-containing protein</fullName>
    </recommendedName>
</protein>